<dbReference type="InterPro" id="IPR024038">
    <property type="entry name" value="MYXO-CTERM"/>
</dbReference>
<feature type="region of interest" description="Disordered" evidence="1">
    <location>
        <begin position="137"/>
        <end position="174"/>
    </location>
</feature>
<dbReference type="NCBIfam" id="NF041894">
    <property type="entry name" value="MXAN_6652_fam"/>
    <property type="match status" value="1"/>
</dbReference>
<keyword evidence="4" id="KW-1185">Reference proteome</keyword>
<reference evidence="3 4" key="1">
    <citation type="submission" date="2017-06" db="EMBL/GenBank/DDBJ databases">
        <authorList>
            <person name="Kim H.J."/>
            <person name="Triplett B.A."/>
        </authorList>
    </citation>
    <scope>NUCLEOTIDE SEQUENCE [LARGE SCALE GENOMIC DNA]</scope>
    <source>
        <strain evidence="3 4">DSM 14713</strain>
    </source>
</reference>
<name>A0A250IK88_9BACT</name>
<organism evidence="3 4">
    <name type="scientific">Melittangium boletus DSM 14713</name>
    <dbReference type="NCBI Taxonomy" id="1294270"/>
    <lineage>
        <taxon>Bacteria</taxon>
        <taxon>Pseudomonadati</taxon>
        <taxon>Myxococcota</taxon>
        <taxon>Myxococcia</taxon>
        <taxon>Myxococcales</taxon>
        <taxon>Cystobacterineae</taxon>
        <taxon>Archangiaceae</taxon>
        <taxon>Melittangium</taxon>
    </lineage>
</organism>
<accession>A0A250IK88</accession>
<dbReference type="AlphaFoldDB" id="A0A250IK88"/>
<dbReference type="EMBL" id="CP022163">
    <property type="protein sequence ID" value="ATB31653.1"/>
    <property type="molecule type" value="Genomic_DNA"/>
</dbReference>
<evidence type="ECO:0000256" key="1">
    <source>
        <dbReference type="SAM" id="MobiDB-lite"/>
    </source>
</evidence>
<dbReference type="OrthoDB" id="5512010at2"/>
<sequence>MRFALRALGAMSLSLLSTPALANTAGITGMSNKSSGQSCNSCHLGASAPTVTLSGPTELAPGAKGEYTLTIRGGAAVVGGMNVAVDNTTAVLQPGTGSQKLGAEITHDGPQAFKDGELRFSFSLVAPTTPGTVKIYGAGNSANNNGSSDGDRGSSTTLDVTVTGDEGDDTQGGCSTTGGLPMFVLAMAAAGLPLLRRRWS</sequence>
<feature type="compositionally biased region" description="Low complexity" evidence="1">
    <location>
        <begin position="137"/>
        <end position="164"/>
    </location>
</feature>
<dbReference type="RefSeq" id="WP_095979951.1">
    <property type="nucleotide sequence ID" value="NZ_CP022163.1"/>
</dbReference>
<evidence type="ECO:0000256" key="2">
    <source>
        <dbReference type="SAM" id="SignalP"/>
    </source>
</evidence>
<protein>
    <recommendedName>
        <fullName evidence="5">Cytochrome c domain-containing protein</fullName>
    </recommendedName>
</protein>
<feature type="chain" id="PRO_5012400017" description="Cytochrome c domain-containing protein" evidence="2">
    <location>
        <begin position="23"/>
        <end position="200"/>
    </location>
</feature>
<dbReference type="Proteomes" id="UP000217289">
    <property type="component" value="Chromosome"/>
</dbReference>
<evidence type="ECO:0000313" key="4">
    <source>
        <dbReference type="Proteomes" id="UP000217289"/>
    </source>
</evidence>
<dbReference type="NCBIfam" id="TIGR03901">
    <property type="entry name" value="MYXO-CTERM"/>
    <property type="match status" value="1"/>
</dbReference>
<evidence type="ECO:0000313" key="3">
    <source>
        <dbReference type="EMBL" id="ATB31653.1"/>
    </source>
</evidence>
<evidence type="ECO:0008006" key="5">
    <source>
        <dbReference type="Google" id="ProtNLM"/>
    </source>
</evidence>
<dbReference type="KEGG" id="mbd:MEBOL_005116"/>
<proteinExistence type="predicted"/>
<dbReference type="NCBIfam" id="NF041895">
    <property type="entry name" value="choice_anch_V"/>
    <property type="match status" value="1"/>
</dbReference>
<keyword evidence="2" id="KW-0732">Signal</keyword>
<gene>
    <name evidence="3" type="ORF">MEBOL_005116</name>
</gene>
<feature type="signal peptide" evidence="2">
    <location>
        <begin position="1"/>
        <end position="22"/>
    </location>
</feature>